<dbReference type="OrthoDB" id="6089671at2"/>
<keyword evidence="3" id="KW-1185">Reference proteome</keyword>
<feature type="chain" id="PRO_5017476423" evidence="1">
    <location>
        <begin position="26"/>
        <end position="71"/>
    </location>
</feature>
<proteinExistence type="predicted"/>
<accession>A0A3A3FT03</accession>
<evidence type="ECO:0000313" key="3">
    <source>
        <dbReference type="Proteomes" id="UP000265955"/>
    </source>
</evidence>
<evidence type="ECO:0000256" key="1">
    <source>
        <dbReference type="SAM" id="SignalP"/>
    </source>
</evidence>
<reference evidence="3" key="1">
    <citation type="submission" date="2018-09" db="EMBL/GenBank/DDBJ databases">
        <authorList>
            <person name="Zhu H."/>
        </authorList>
    </citation>
    <scope>NUCLEOTIDE SEQUENCE [LARGE SCALE GENOMIC DNA]</scope>
    <source>
        <strain evidence="3">K1R23-30</strain>
    </source>
</reference>
<protein>
    <submittedName>
        <fullName evidence="2">Uncharacterized protein</fullName>
    </submittedName>
</protein>
<comment type="caution">
    <text evidence="2">The sequence shown here is derived from an EMBL/GenBank/DDBJ whole genome shotgun (WGS) entry which is preliminary data.</text>
</comment>
<feature type="signal peptide" evidence="1">
    <location>
        <begin position="1"/>
        <end position="25"/>
    </location>
</feature>
<keyword evidence="1" id="KW-0732">Signal</keyword>
<name>A0A3A3FT03_9BURK</name>
<dbReference type="EMBL" id="QYUO01000001">
    <property type="protein sequence ID" value="RJF99312.1"/>
    <property type="molecule type" value="Genomic_DNA"/>
</dbReference>
<evidence type="ECO:0000313" key="2">
    <source>
        <dbReference type="EMBL" id="RJF99312.1"/>
    </source>
</evidence>
<dbReference type="Proteomes" id="UP000265955">
    <property type="component" value="Unassembled WGS sequence"/>
</dbReference>
<dbReference type="AlphaFoldDB" id="A0A3A3FT03"/>
<sequence length="71" mass="7389">MRRRIAVIATIAGAVLLSGMCAAHAALAAWHIWRSLTDGGETCAQNSPGAGWERVAGPYKDARCTIPGKPG</sequence>
<dbReference type="RefSeq" id="WP_119769253.1">
    <property type="nucleotide sequence ID" value="NZ_QYUO01000001.1"/>
</dbReference>
<organism evidence="2 3">
    <name type="scientific">Noviherbaspirillum saxi</name>
    <dbReference type="NCBI Taxonomy" id="2320863"/>
    <lineage>
        <taxon>Bacteria</taxon>
        <taxon>Pseudomonadati</taxon>
        <taxon>Pseudomonadota</taxon>
        <taxon>Betaproteobacteria</taxon>
        <taxon>Burkholderiales</taxon>
        <taxon>Oxalobacteraceae</taxon>
        <taxon>Noviherbaspirillum</taxon>
    </lineage>
</organism>
<gene>
    <name evidence="2" type="ORF">D3871_12870</name>
</gene>